<proteinExistence type="inferred from homology"/>
<feature type="transmembrane region" description="Helical" evidence="10">
    <location>
        <begin position="41"/>
        <end position="58"/>
    </location>
</feature>
<reference evidence="11 12" key="1">
    <citation type="journal article" date="2018" name="Nat. Biotechnol.">
        <title>A standardized bacterial taxonomy based on genome phylogeny substantially revises the tree of life.</title>
        <authorList>
            <person name="Parks D.H."/>
            <person name="Chuvochina M."/>
            <person name="Waite D.W."/>
            <person name="Rinke C."/>
            <person name="Skarshewski A."/>
            <person name="Chaumeil P.A."/>
            <person name="Hugenholtz P."/>
        </authorList>
    </citation>
    <scope>NUCLEOTIDE SEQUENCE [LARGE SCALE GENOMIC DNA]</scope>
    <source>
        <strain evidence="11">UBA9158</strain>
    </source>
</reference>
<gene>
    <name evidence="11" type="ORF">DCP75_02470</name>
</gene>
<protein>
    <recommendedName>
        <fullName evidence="4">Nicotinamide riboside transporter PnuC</fullName>
    </recommendedName>
</protein>
<feature type="transmembrane region" description="Helical" evidence="10">
    <location>
        <begin position="6"/>
        <end position="34"/>
    </location>
</feature>
<evidence type="ECO:0000256" key="7">
    <source>
        <dbReference type="ARBA" id="ARBA00022692"/>
    </source>
</evidence>
<evidence type="ECO:0000256" key="6">
    <source>
        <dbReference type="ARBA" id="ARBA00022475"/>
    </source>
</evidence>
<evidence type="ECO:0000313" key="12">
    <source>
        <dbReference type="Proteomes" id="UP000259273"/>
    </source>
</evidence>
<feature type="transmembrane region" description="Helical" evidence="10">
    <location>
        <begin position="133"/>
        <end position="153"/>
    </location>
</feature>
<evidence type="ECO:0000256" key="1">
    <source>
        <dbReference type="ARBA" id="ARBA00002672"/>
    </source>
</evidence>
<dbReference type="Proteomes" id="UP000259273">
    <property type="component" value="Unassembled WGS sequence"/>
</dbReference>
<name>A0A3C1KIQ4_9GAMM</name>
<dbReference type="InterPro" id="IPR006419">
    <property type="entry name" value="NMN_transpt_PnuC"/>
</dbReference>
<keyword evidence="9 10" id="KW-0472">Membrane</keyword>
<evidence type="ECO:0000256" key="2">
    <source>
        <dbReference type="ARBA" id="ARBA00004651"/>
    </source>
</evidence>
<dbReference type="PANTHER" id="PTHR36122:SF2">
    <property type="entry name" value="NICOTINAMIDE RIBOSIDE TRANSPORTER PNUC"/>
    <property type="match status" value="1"/>
</dbReference>
<evidence type="ECO:0000256" key="9">
    <source>
        <dbReference type="ARBA" id="ARBA00023136"/>
    </source>
</evidence>
<keyword evidence="6" id="KW-1003">Cell membrane</keyword>
<keyword evidence="7 10" id="KW-0812">Transmembrane</keyword>
<dbReference type="NCBIfam" id="TIGR01528">
    <property type="entry name" value="NMN_trans_PnuC"/>
    <property type="match status" value="1"/>
</dbReference>
<evidence type="ECO:0000256" key="5">
    <source>
        <dbReference type="ARBA" id="ARBA00022448"/>
    </source>
</evidence>
<feature type="transmembrane region" description="Helical" evidence="10">
    <location>
        <begin position="107"/>
        <end position="126"/>
    </location>
</feature>
<evidence type="ECO:0000256" key="4">
    <source>
        <dbReference type="ARBA" id="ARBA00017522"/>
    </source>
</evidence>
<feature type="transmembrane region" description="Helical" evidence="10">
    <location>
        <begin position="178"/>
        <end position="197"/>
    </location>
</feature>
<accession>A0A3C1KIQ4</accession>
<comment type="function">
    <text evidence="1">Required for nicotinamide riboside transport across the inner membrane.</text>
</comment>
<dbReference type="PANTHER" id="PTHR36122">
    <property type="entry name" value="NICOTINAMIDE RIBOSIDE TRANSPORTER PNUC"/>
    <property type="match status" value="1"/>
</dbReference>
<evidence type="ECO:0000256" key="10">
    <source>
        <dbReference type="SAM" id="Phobius"/>
    </source>
</evidence>
<dbReference type="GO" id="GO:0005886">
    <property type="term" value="C:plasma membrane"/>
    <property type="evidence" value="ECO:0007669"/>
    <property type="project" value="UniProtKB-SubCell"/>
</dbReference>
<dbReference type="Pfam" id="PF04973">
    <property type="entry name" value="NMN_transporter"/>
    <property type="match status" value="1"/>
</dbReference>
<keyword evidence="8 10" id="KW-1133">Transmembrane helix</keyword>
<evidence type="ECO:0000256" key="3">
    <source>
        <dbReference type="ARBA" id="ARBA00006669"/>
    </source>
</evidence>
<dbReference type="EMBL" id="DMND01000045">
    <property type="protein sequence ID" value="HAN26589.1"/>
    <property type="molecule type" value="Genomic_DNA"/>
</dbReference>
<keyword evidence="5" id="KW-0813">Transport</keyword>
<dbReference type="STRING" id="1121937.GCA_000423125_03084"/>
<sequence length="211" mass="23816">MTTDAWLAQLTAAAASLSGWELVAVLLGVAYLLLAVRESLWCWYAAFASTAIFLWLFWQVGLLMESALQVYYLAMALYGWYQWRGGASTPAAASLQPLPIGTWPVRHHLLAVAAILVASATSGFLLERHTDAMLPYVDSFTTWGSILTTWMVARKLLENWLYWLVIDSVSIYLYLERGLFLTAALFAVYLVIVVFGYRQWRKQYHLQCTSG</sequence>
<comment type="similarity">
    <text evidence="3">Belongs to the nicotinamide ribonucleoside (NR) uptake permease (TC 4.B.1) family.</text>
</comment>
<comment type="caution">
    <text evidence="11">The sequence shown here is derived from an EMBL/GenBank/DDBJ whole genome shotgun (WGS) entry which is preliminary data.</text>
</comment>
<dbReference type="GO" id="GO:0034257">
    <property type="term" value="F:nicotinamide riboside transmembrane transporter activity"/>
    <property type="evidence" value="ECO:0007669"/>
    <property type="project" value="InterPro"/>
</dbReference>
<organism evidence="11 12">
    <name type="scientific">Haliea salexigens</name>
    <dbReference type="NCBI Taxonomy" id="287487"/>
    <lineage>
        <taxon>Bacteria</taxon>
        <taxon>Pseudomonadati</taxon>
        <taxon>Pseudomonadota</taxon>
        <taxon>Gammaproteobacteria</taxon>
        <taxon>Cellvibrionales</taxon>
        <taxon>Halieaceae</taxon>
        <taxon>Haliea</taxon>
    </lineage>
</organism>
<evidence type="ECO:0000313" key="11">
    <source>
        <dbReference type="EMBL" id="HAN26589.1"/>
    </source>
</evidence>
<comment type="subcellular location">
    <subcellularLocation>
        <location evidence="2">Cell membrane</location>
        <topology evidence="2">Multi-pass membrane protein</topology>
    </subcellularLocation>
</comment>
<evidence type="ECO:0000256" key="8">
    <source>
        <dbReference type="ARBA" id="ARBA00022989"/>
    </source>
</evidence>
<dbReference type="AlphaFoldDB" id="A0A3C1KIQ4"/>